<comment type="caution">
    <text evidence="2">The sequence shown here is derived from an EMBL/GenBank/DDBJ whole genome shotgun (WGS) entry which is preliminary data.</text>
</comment>
<dbReference type="SUPFAM" id="SSF110296">
    <property type="entry name" value="Oligoxyloglucan reducing end-specific cellobiohydrolase"/>
    <property type="match status" value="1"/>
</dbReference>
<sequence length="390" mass="41149">MNWTKNIRLRVLTLLSCGLLAASVWGTGAPAQAAAAPACGSGDHGLLQQLQAKHSAAEETPLSFTDIQFLSGDTGRAVGNGFMIGTSDGGCHFQKIYEGQWNFRQITFPDNVHGWALASVKEGTDAYLIATADGGSTWKRISETAVGFERIAFTDSKHGFGYVRAFTYYTEDGGLSWSQIKTPANTRGAEFSSRSNGWAVVVAPGEGYRIMKTTDGGASWKLSLKSAFAYPEYGRVYAKGDQVYALLYGGTGMSQTSYSLYASSNQGKKWSRVIAEDTAGGGPAPGSGTALLKKGPASGKPGNMQLVGNSTAFLVGYSPAGEKVAVGRTFTGGKQWANLSPIAGFDGIISFPGSKDGWMAVRGQNTSSLYATKDGGATWKVKFTFKGTGQ</sequence>
<accession>A0ABM9CWK7</accession>
<proteinExistence type="predicted"/>
<dbReference type="PANTHER" id="PTHR47199:SF2">
    <property type="entry name" value="PHOTOSYSTEM II STABILITY_ASSEMBLY FACTOR HCF136, CHLOROPLASTIC"/>
    <property type="match status" value="1"/>
</dbReference>
<dbReference type="Proteomes" id="UP000838324">
    <property type="component" value="Unassembled WGS sequence"/>
</dbReference>
<evidence type="ECO:0000256" key="1">
    <source>
        <dbReference type="SAM" id="SignalP"/>
    </source>
</evidence>
<dbReference type="RefSeq" id="WP_236337567.1">
    <property type="nucleotide sequence ID" value="NZ_CAKMMG010000018.1"/>
</dbReference>
<gene>
    <name evidence="2" type="primary">hcf136_3</name>
    <name evidence="2" type="ORF">PAECIP111892_05717</name>
</gene>
<evidence type="ECO:0000313" key="2">
    <source>
        <dbReference type="EMBL" id="CAH1226198.1"/>
    </source>
</evidence>
<dbReference type="PANTHER" id="PTHR47199">
    <property type="entry name" value="PHOTOSYSTEM II STABILITY/ASSEMBLY FACTOR HCF136, CHLOROPLASTIC"/>
    <property type="match status" value="1"/>
</dbReference>
<dbReference type="EMBL" id="CAKMMG010000018">
    <property type="protein sequence ID" value="CAH1226198.1"/>
    <property type="molecule type" value="Genomic_DNA"/>
</dbReference>
<keyword evidence="1" id="KW-0732">Signal</keyword>
<name>A0ABM9CWK7_9BACL</name>
<protein>
    <submittedName>
        <fullName evidence="2">Ycf48-like protein</fullName>
    </submittedName>
</protein>
<keyword evidence="3" id="KW-1185">Reference proteome</keyword>
<dbReference type="Gene3D" id="2.130.10.10">
    <property type="entry name" value="YVTN repeat-like/Quinoprotein amine dehydrogenase"/>
    <property type="match status" value="1"/>
</dbReference>
<evidence type="ECO:0000313" key="3">
    <source>
        <dbReference type="Proteomes" id="UP000838324"/>
    </source>
</evidence>
<reference evidence="2" key="1">
    <citation type="submission" date="2022-01" db="EMBL/GenBank/DDBJ databases">
        <authorList>
            <person name="Criscuolo A."/>
        </authorList>
    </citation>
    <scope>NUCLEOTIDE SEQUENCE</scope>
    <source>
        <strain evidence="2">CIP111892</strain>
    </source>
</reference>
<feature type="signal peptide" evidence="1">
    <location>
        <begin position="1"/>
        <end position="21"/>
    </location>
</feature>
<feature type="chain" id="PRO_5045939850" evidence="1">
    <location>
        <begin position="22"/>
        <end position="390"/>
    </location>
</feature>
<organism evidence="2 3">
    <name type="scientific">Paenibacillus auburnensis</name>
    <dbReference type="NCBI Taxonomy" id="2905649"/>
    <lineage>
        <taxon>Bacteria</taxon>
        <taxon>Bacillati</taxon>
        <taxon>Bacillota</taxon>
        <taxon>Bacilli</taxon>
        <taxon>Bacillales</taxon>
        <taxon>Paenibacillaceae</taxon>
        <taxon>Paenibacillus</taxon>
    </lineage>
</organism>
<dbReference type="InterPro" id="IPR015943">
    <property type="entry name" value="WD40/YVTN_repeat-like_dom_sf"/>
</dbReference>